<protein>
    <submittedName>
        <fullName evidence="1">Uncharacterized protein</fullName>
    </submittedName>
</protein>
<organism evidence="1">
    <name type="scientific">Phascolarctobacterium faecium</name>
    <dbReference type="NCBI Taxonomy" id="33025"/>
    <lineage>
        <taxon>Bacteria</taxon>
        <taxon>Bacillati</taxon>
        <taxon>Bacillota</taxon>
        <taxon>Negativicutes</taxon>
        <taxon>Acidaminococcales</taxon>
        <taxon>Acidaminococcaceae</taxon>
        <taxon>Phascolarctobacterium</taxon>
    </lineage>
</organism>
<dbReference type="STRING" id="1262914.BN533_00203"/>
<dbReference type="EMBL" id="CBDS010000011">
    <property type="protein sequence ID" value="CDB45065.1"/>
    <property type="molecule type" value="Genomic_DNA"/>
</dbReference>
<gene>
    <name evidence="1" type="ORF">BN533_00203</name>
</gene>
<evidence type="ECO:0000313" key="1">
    <source>
        <dbReference type="EMBL" id="CDB45065.1"/>
    </source>
</evidence>
<reference evidence="1" key="1">
    <citation type="submission" date="2012-11" db="EMBL/GenBank/DDBJ databases">
        <title>Dependencies among metagenomic species, viruses, plasmids and units of genetic variation.</title>
        <authorList>
            <person name="Nielsen H.B."/>
            <person name="Almeida M."/>
            <person name="Juncker A.S."/>
            <person name="Rasmussen S."/>
            <person name="Li J."/>
            <person name="Sunagawa S."/>
            <person name="Plichta D."/>
            <person name="Gautier L."/>
            <person name="Le Chatelier E."/>
            <person name="Peletier E."/>
            <person name="Bonde I."/>
            <person name="Nielsen T."/>
            <person name="Manichanh C."/>
            <person name="Arumugam M."/>
            <person name="Batto J."/>
            <person name="Santos M.B.Q.D."/>
            <person name="Blom N."/>
            <person name="Borruel N."/>
            <person name="Burgdorf K.S."/>
            <person name="Boumezbeur F."/>
            <person name="Casellas F."/>
            <person name="Dore J."/>
            <person name="Guarner F."/>
            <person name="Hansen T."/>
            <person name="Hildebrand F."/>
            <person name="Kaas R.S."/>
            <person name="Kennedy S."/>
            <person name="Kristiansen K."/>
            <person name="Kultima J.R."/>
            <person name="Leonard P."/>
            <person name="Levenez F."/>
            <person name="Lund O."/>
            <person name="Moumen B."/>
            <person name="Le Paslier D."/>
            <person name="Pons N."/>
            <person name="Pedersen O."/>
            <person name="Prifti E."/>
            <person name="Qin J."/>
            <person name="Raes J."/>
            <person name="Tap J."/>
            <person name="Tims S."/>
            <person name="Ussery D.W."/>
            <person name="Yamada T."/>
            <person name="MetaHit consortium"/>
            <person name="Renault P."/>
            <person name="Sicheritz-Ponten T."/>
            <person name="Bork P."/>
            <person name="Wang J."/>
            <person name="Brunak S."/>
            <person name="Ehrlich S.D."/>
        </authorList>
    </citation>
    <scope>NUCLEOTIDE SEQUENCE [LARGE SCALE GENOMIC DNA]</scope>
</reference>
<accession>R6I6Z4</accession>
<name>R6I6Z4_9FIRM</name>
<dbReference type="Gene3D" id="1.10.10.10">
    <property type="entry name" value="Winged helix-like DNA-binding domain superfamily/Winged helix DNA-binding domain"/>
    <property type="match status" value="1"/>
</dbReference>
<dbReference type="InterPro" id="IPR013324">
    <property type="entry name" value="RNA_pol_sigma_r3/r4-like"/>
</dbReference>
<dbReference type="SUPFAM" id="SSF88659">
    <property type="entry name" value="Sigma3 and sigma4 domains of RNA polymerase sigma factors"/>
    <property type="match status" value="1"/>
</dbReference>
<sequence length="165" mass="18685">MVAYTGTEKDVKQVIKARDEEKRLAVQKLEEYALNREALKGLRSKLKRLADAGKPAASSVASYDAAATSTTPYHPSMMNIAEECQRILLKIADRQAEILIIEDALQIINKGINCEHYSDILIMRHVDGYSMERITEKLGYSSRQAIYNQYNKALSKFAKALEWTK</sequence>
<proteinExistence type="predicted"/>
<dbReference type="HOGENOM" id="CLU_1609273_0_0_9"/>
<dbReference type="AlphaFoldDB" id="R6I6Z4"/>
<dbReference type="InterPro" id="IPR036388">
    <property type="entry name" value="WH-like_DNA-bd_sf"/>
</dbReference>
<comment type="caution">
    <text evidence="1">The sequence shown here is derived from an EMBL/GenBank/DDBJ whole genome shotgun (WGS) entry which is preliminary data.</text>
</comment>